<name>A0ABW5NHR8_9SPHI</name>
<sequence length="152" mass="18347">MIDNEVAKNWILLNSEIRILEDAYEKVDYLDRYEFLYELEDSMFFSFYQDKILRDYYAFKNSKNLKKSIKRKLQNLYCIKYRCKVQSLKNYIIDFRANIKLFVSTTLFINNDDESGTNLFPAYKLIKLSISVKNKLAIHEKYNTRLIKQPSF</sequence>
<dbReference type="EMBL" id="JBHUMA010000004">
    <property type="protein sequence ID" value="MFD2598218.1"/>
    <property type="molecule type" value="Genomic_DNA"/>
</dbReference>
<evidence type="ECO:0000313" key="1">
    <source>
        <dbReference type="EMBL" id="MFD2598218.1"/>
    </source>
</evidence>
<dbReference type="RefSeq" id="WP_380867945.1">
    <property type="nucleotide sequence ID" value="NZ_JBHUMA010000004.1"/>
</dbReference>
<comment type="caution">
    <text evidence="1">The sequence shown here is derived from an EMBL/GenBank/DDBJ whole genome shotgun (WGS) entry which is preliminary data.</text>
</comment>
<dbReference type="Proteomes" id="UP001597393">
    <property type="component" value="Unassembled WGS sequence"/>
</dbReference>
<reference evidence="2" key="1">
    <citation type="journal article" date="2019" name="Int. J. Syst. Evol. Microbiol.">
        <title>The Global Catalogue of Microorganisms (GCM) 10K type strain sequencing project: providing services to taxonomists for standard genome sequencing and annotation.</title>
        <authorList>
            <consortium name="The Broad Institute Genomics Platform"/>
            <consortium name="The Broad Institute Genome Sequencing Center for Infectious Disease"/>
            <person name="Wu L."/>
            <person name="Ma J."/>
        </authorList>
    </citation>
    <scope>NUCLEOTIDE SEQUENCE [LARGE SCALE GENOMIC DNA]</scope>
    <source>
        <strain evidence="2">KCTC 42248</strain>
    </source>
</reference>
<accession>A0ABW5NHR8</accession>
<protein>
    <submittedName>
        <fullName evidence="1">Uncharacterized protein</fullName>
    </submittedName>
</protein>
<gene>
    <name evidence="1" type="ORF">ACFSQ3_04570</name>
</gene>
<organism evidence="1 2">
    <name type="scientific">Sphingobacterium corticis</name>
    <dbReference type="NCBI Taxonomy" id="1812823"/>
    <lineage>
        <taxon>Bacteria</taxon>
        <taxon>Pseudomonadati</taxon>
        <taxon>Bacteroidota</taxon>
        <taxon>Sphingobacteriia</taxon>
        <taxon>Sphingobacteriales</taxon>
        <taxon>Sphingobacteriaceae</taxon>
        <taxon>Sphingobacterium</taxon>
    </lineage>
</organism>
<proteinExistence type="predicted"/>
<keyword evidence="2" id="KW-1185">Reference proteome</keyword>
<evidence type="ECO:0000313" key="2">
    <source>
        <dbReference type="Proteomes" id="UP001597393"/>
    </source>
</evidence>